<proteinExistence type="predicted"/>
<name>A0A8J2JSI5_9HEXA</name>
<gene>
    <name evidence="1" type="ORF">AFUS01_LOCUS13812</name>
</gene>
<dbReference type="EMBL" id="CAJVCH010114328">
    <property type="protein sequence ID" value="CAG7724813.1"/>
    <property type="molecule type" value="Genomic_DNA"/>
</dbReference>
<evidence type="ECO:0000313" key="2">
    <source>
        <dbReference type="Proteomes" id="UP000708208"/>
    </source>
</evidence>
<dbReference type="Proteomes" id="UP000708208">
    <property type="component" value="Unassembled WGS sequence"/>
</dbReference>
<comment type="caution">
    <text evidence="1">The sequence shown here is derived from an EMBL/GenBank/DDBJ whole genome shotgun (WGS) entry which is preliminary data.</text>
</comment>
<keyword evidence="2" id="KW-1185">Reference proteome</keyword>
<reference evidence="1" key="1">
    <citation type="submission" date="2021-06" db="EMBL/GenBank/DDBJ databases">
        <authorList>
            <person name="Hodson N. C."/>
            <person name="Mongue J. A."/>
            <person name="Jaron S. K."/>
        </authorList>
    </citation>
    <scope>NUCLEOTIDE SEQUENCE</scope>
</reference>
<accession>A0A8J2JSI5</accession>
<protein>
    <submittedName>
        <fullName evidence="1">Uncharacterized protein</fullName>
    </submittedName>
</protein>
<evidence type="ECO:0000313" key="1">
    <source>
        <dbReference type="EMBL" id="CAG7724813.1"/>
    </source>
</evidence>
<sequence>MAAGHPGQHGGSVRAHVVEECKKEFGCATVPPRSMEEDLVPDLRLKNKSVTSLVPGQVLRMICNQASPPWNALTLSPRTLFVLCLRNGFRK</sequence>
<dbReference type="AlphaFoldDB" id="A0A8J2JSI5"/>
<organism evidence="1 2">
    <name type="scientific">Allacma fusca</name>
    <dbReference type="NCBI Taxonomy" id="39272"/>
    <lineage>
        <taxon>Eukaryota</taxon>
        <taxon>Metazoa</taxon>
        <taxon>Ecdysozoa</taxon>
        <taxon>Arthropoda</taxon>
        <taxon>Hexapoda</taxon>
        <taxon>Collembola</taxon>
        <taxon>Symphypleona</taxon>
        <taxon>Sminthuridae</taxon>
        <taxon>Allacma</taxon>
    </lineage>
</organism>